<evidence type="ECO:0000259" key="3">
    <source>
        <dbReference type="PROSITE" id="PS51175"/>
    </source>
</evidence>
<dbReference type="InterPro" id="IPR006584">
    <property type="entry name" value="Cellulose-bd_IV"/>
</dbReference>
<sequence length="681" mass="74332">MNKRLKKILALLLTAAMVFGSSVTALAQMTGNGTAAMSISFQTAFEEQAITYTRILCLKNSGNANGTLLMTCDQHSWVDGEQVWPIYRSTDNGNTWSHVSDVKDTVFGTNRKAQPMLFELPQAVGNLPKGTVLLAGNLVPDDQSSSRIVIYKSANQGSSWDYVSTVDTGGPFDYDPSPTSTTTTVWEPFLYMDAYGHLVCAYSDERQKANGVLQALSLRYTSDGTNWSELKNIVAVGNQNDRPGMVTVDQMPNGKYIATYEVVNKPSLSQNSSIVYYKTSDDGLAWNPSDVGTLLETEDGLCLGSSPYVKWVNAGGPNGMVIVGSKWAINKNGDIQEGGQNFFVNYNLGEGPWERYPQPLTWDAEGIQYLDAFSQCIETNVDDTVLYESANILSPDGSGIDVRFGTLPLTYALYEAENANLTNVQTIECYDSSGGYEVGYINYSDSKVLFDKVVVPESGTYTVYVRYNNGTGGNSSHKVSVNGGSSSTVTYPATADWNRYQWASFNCPLNAGNNTIQLSFNGTYAELDCIMVGKAGTDLNRDFMIKNKNSGMYLETPSMGTADNAVLGQYSKTVYPCQLWEIKASGSGSTLMNRNSGKYCQIQNASTADGAKAVQYTYSGSPTQIWSFEEVSGGYFYIKNQNSQKLLEIAGNSTELGAEAGQWGDTGYDCQKWTLVKESTR</sequence>
<dbReference type="CDD" id="cd04081">
    <property type="entry name" value="CBM35_galactosidase-like"/>
    <property type="match status" value="1"/>
</dbReference>
<organism evidence="4 5">
    <name type="scientific">Diplocloster agilis</name>
    <dbReference type="NCBI Taxonomy" id="2850323"/>
    <lineage>
        <taxon>Bacteria</taxon>
        <taxon>Bacillati</taxon>
        <taxon>Bacillota</taxon>
        <taxon>Clostridia</taxon>
        <taxon>Lachnospirales</taxon>
        <taxon>Lachnospiraceae</taxon>
        <taxon>Diplocloster</taxon>
    </lineage>
</organism>
<proteinExistence type="predicted"/>
<comment type="caution">
    <text evidence="4">The sequence shown here is derived from an EMBL/GenBank/DDBJ whole genome shotgun (WGS) entry which is preliminary data.</text>
</comment>
<evidence type="ECO:0000256" key="1">
    <source>
        <dbReference type="ARBA" id="ARBA00022729"/>
    </source>
</evidence>
<name>A0A949K3F0_9FIRM</name>
<dbReference type="Gene3D" id="2.60.120.260">
    <property type="entry name" value="Galactose-binding domain-like"/>
    <property type="match status" value="1"/>
</dbReference>
<keyword evidence="1 2" id="KW-0732">Signal</keyword>
<feature type="chain" id="PRO_5037924064" evidence="2">
    <location>
        <begin position="28"/>
        <end position="681"/>
    </location>
</feature>
<keyword evidence="5" id="KW-1185">Reference proteome</keyword>
<dbReference type="CDD" id="cd00161">
    <property type="entry name" value="beta-trefoil_Ricin-like"/>
    <property type="match status" value="1"/>
</dbReference>
<evidence type="ECO:0000313" key="4">
    <source>
        <dbReference type="EMBL" id="MBU9738642.1"/>
    </source>
</evidence>
<dbReference type="InterPro" id="IPR005084">
    <property type="entry name" value="CBM6"/>
</dbReference>
<dbReference type="InterPro" id="IPR000772">
    <property type="entry name" value="Ricin_B_lectin"/>
</dbReference>
<dbReference type="InterPro" id="IPR008979">
    <property type="entry name" value="Galactose-bd-like_sf"/>
</dbReference>
<dbReference type="PANTHER" id="PTHR38792">
    <property type="entry name" value="BNR/ASP-BOX REPEAT DOMAIN PROTEIN (AFU_ORTHOLOGUE AFUA_7G06430)-RELATED"/>
    <property type="match status" value="1"/>
</dbReference>
<evidence type="ECO:0000313" key="5">
    <source>
        <dbReference type="Proteomes" id="UP000712157"/>
    </source>
</evidence>
<dbReference type="SUPFAM" id="SSF50939">
    <property type="entry name" value="Sialidases"/>
    <property type="match status" value="1"/>
</dbReference>
<dbReference type="Pfam" id="PF03422">
    <property type="entry name" value="CBM_6"/>
    <property type="match status" value="1"/>
</dbReference>
<dbReference type="RefSeq" id="WP_238722750.1">
    <property type="nucleotide sequence ID" value="NZ_JAHQCW010000038.1"/>
</dbReference>
<dbReference type="AlphaFoldDB" id="A0A949K3F0"/>
<dbReference type="PANTHER" id="PTHR38792:SF3">
    <property type="entry name" value="BNR_ASP-BOX REPEAT DOMAIN PROTEIN (AFU_ORTHOLOGUE AFUA_7G06430)-RELATED"/>
    <property type="match status" value="1"/>
</dbReference>
<dbReference type="Gene3D" id="2.80.10.50">
    <property type="match status" value="1"/>
</dbReference>
<dbReference type="Pfam" id="PF14200">
    <property type="entry name" value="RicinB_lectin_2"/>
    <property type="match status" value="2"/>
</dbReference>
<dbReference type="SUPFAM" id="SSF49785">
    <property type="entry name" value="Galactose-binding domain-like"/>
    <property type="match status" value="1"/>
</dbReference>
<dbReference type="Proteomes" id="UP000712157">
    <property type="component" value="Unassembled WGS sequence"/>
</dbReference>
<evidence type="ECO:0000256" key="2">
    <source>
        <dbReference type="SAM" id="SignalP"/>
    </source>
</evidence>
<reference evidence="4" key="1">
    <citation type="submission" date="2021-06" db="EMBL/GenBank/DDBJ databases">
        <title>Description of novel taxa of the family Lachnospiraceae.</title>
        <authorList>
            <person name="Chaplin A.V."/>
            <person name="Sokolova S.R."/>
            <person name="Pikina A.P."/>
            <person name="Korzhanova M."/>
            <person name="Belova V."/>
            <person name="Korostin D."/>
            <person name="Efimov B.A."/>
        </authorList>
    </citation>
    <scope>NUCLEOTIDE SEQUENCE</scope>
    <source>
        <strain evidence="4">ASD5720</strain>
    </source>
</reference>
<dbReference type="CDD" id="cd15482">
    <property type="entry name" value="Sialidase_non-viral"/>
    <property type="match status" value="1"/>
</dbReference>
<dbReference type="PROSITE" id="PS51175">
    <property type="entry name" value="CBM6"/>
    <property type="match status" value="1"/>
</dbReference>
<feature type="domain" description="CBM6" evidence="3">
    <location>
        <begin position="412"/>
        <end position="533"/>
    </location>
</feature>
<accession>A0A949K3F0</accession>
<protein>
    <submittedName>
        <fullName evidence="4">RICIN domain-containing protein</fullName>
    </submittedName>
</protein>
<gene>
    <name evidence="4" type="ORF">KTH89_19040</name>
</gene>
<dbReference type="SMART" id="SM00606">
    <property type="entry name" value="CBD_IV"/>
    <property type="match status" value="1"/>
</dbReference>
<dbReference type="EMBL" id="JAHQCW010000038">
    <property type="protein sequence ID" value="MBU9738642.1"/>
    <property type="molecule type" value="Genomic_DNA"/>
</dbReference>
<dbReference type="InterPro" id="IPR036278">
    <property type="entry name" value="Sialidase_sf"/>
</dbReference>
<dbReference type="SUPFAM" id="SSF50370">
    <property type="entry name" value="Ricin B-like lectins"/>
    <property type="match status" value="1"/>
</dbReference>
<feature type="signal peptide" evidence="2">
    <location>
        <begin position="1"/>
        <end position="27"/>
    </location>
</feature>
<dbReference type="InterPro" id="IPR035992">
    <property type="entry name" value="Ricin_B-like_lectins"/>
</dbReference>
<dbReference type="Gene3D" id="2.120.10.10">
    <property type="match status" value="1"/>
</dbReference>
<dbReference type="PROSITE" id="PS50231">
    <property type="entry name" value="RICIN_B_LECTIN"/>
    <property type="match status" value="1"/>
</dbReference>
<dbReference type="GO" id="GO:0030246">
    <property type="term" value="F:carbohydrate binding"/>
    <property type="evidence" value="ECO:0007669"/>
    <property type="project" value="InterPro"/>
</dbReference>